<proteinExistence type="predicted"/>
<keyword evidence="2" id="KW-1185">Reference proteome</keyword>
<dbReference type="PANTHER" id="PTHR38479:SF2">
    <property type="entry name" value="WINGED HELIX DNA-BINDING DOMAIN-CONTAINING PROTEIN"/>
    <property type="match status" value="1"/>
</dbReference>
<protein>
    <recommendedName>
        <fullName evidence="3">Winged helix DNA-binding domain-containing protein</fullName>
    </recommendedName>
</protein>
<name>A0A7W8AEG7_9ACTN</name>
<sequence>MLTLRDLNRATLARQHLLTPFDGTVGEVVGRVGGLQAQEPRPPYLGAWARLARLERADLHAALHARTLVRATMWRGTLHLVTADDFAAFRPLLDEVLSGALTSRFPDVAFDGVIEAAGKMLAEDGPLTFNEIRPRLRTLFPDVNDRALGYAVRMLMPLTMAPTADPWGFPRDAAFGLPGLTLTPAAKEDLVTRHLAAFGPATVADVQAWSGLGGLKPILYGMPLEHLRDERGRELFDLPGAPLPGGEAEAPVRFLPDFDTLLLGHADRSRIVDPAFPVTTKNLRVRAVYLSDGFVAGTWQIKRTARKATLLLSPFTPVPRARLEEEALRLLAFAEPDAPALEVAEQV</sequence>
<dbReference type="EMBL" id="JACHIN010000018">
    <property type="protein sequence ID" value="MBB5083690.1"/>
    <property type="molecule type" value="Genomic_DNA"/>
</dbReference>
<dbReference type="Proteomes" id="UP000568380">
    <property type="component" value="Unassembled WGS sequence"/>
</dbReference>
<dbReference type="Pfam" id="PF06224">
    <property type="entry name" value="AlkZ-like"/>
    <property type="match status" value="1"/>
</dbReference>
<dbReference type="RefSeq" id="WP_184973022.1">
    <property type="nucleotide sequence ID" value="NZ_JACHIN010000018.1"/>
</dbReference>
<evidence type="ECO:0008006" key="3">
    <source>
        <dbReference type="Google" id="ProtNLM"/>
    </source>
</evidence>
<dbReference type="AlphaFoldDB" id="A0A7W8AEG7"/>
<evidence type="ECO:0000313" key="2">
    <source>
        <dbReference type="Proteomes" id="UP000568380"/>
    </source>
</evidence>
<comment type="caution">
    <text evidence="1">The sequence shown here is derived from an EMBL/GenBank/DDBJ whole genome shotgun (WGS) entry which is preliminary data.</text>
</comment>
<dbReference type="InterPro" id="IPR009351">
    <property type="entry name" value="AlkZ-like"/>
</dbReference>
<accession>A0A7W8AEG7</accession>
<evidence type="ECO:0000313" key="1">
    <source>
        <dbReference type="EMBL" id="MBB5083690.1"/>
    </source>
</evidence>
<gene>
    <name evidence="1" type="ORF">HNR40_009195</name>
</gene>
<reference evidence="1 2" key="1">
    <citation type="submission" date="2020-08" db="EMBL/GenBank/DDBJ databases">
        <title>Genomic Encyclopedia of Type Strains, Phase IV (KMG-IV): sequencing the most valuable type-strain genomes for metagenomic binning, comparative biology and taxonomic classification.</title>
        <authorList>
            <person name="Goeker M."/>
        </authorList>
    </citation>
    <scope>NUCLEOTIDE SEQUENCE [LARGE SCALE GENOMIC DNA]</scope>
    <source>
        <strain evidence="1 2">DSM 45385</strain>
    </source>
</reference>
<organism evidence="1 2">
    <name type="scientific">Nonomuraea endophytica</name>
    <dbReference type="NCBI Taxonomy" id="714136"/>
    <lineage>
        <taxon>Bacteria</taxon>
        <taxon>Bacillati</taxon>
        <taxon>Actinomycetota</taxon>
        <taxon>Actinomycetes</taxon>
        <taxon>Streptosporangiales</taxon>
        <taxon>Streptosporangiaceae</taxon>
        <taxon>Nonomuraea</taxon>
    </lineage>
</organism>
<dbReference type="PANTHER" id="PTHR38479">
    <property type="entry name" value="LMO0824 PROTEIN"/>
    <property type="match status" value="1"/>
</dbReference>